<dbReference type="GO" id="GO:0003677">
    <property type="term" value="F:DNA binding"/>
    <property type="evidence" value="ECO:0007669"/>
    <property type="project" value="UniProtKB-KW"/>
</dbReference>
<dbReference type="Gene3D" id="1.10.10.1330">
    <property type="entry name" value="RNA polymerase sigma-54 factor, core-binding domain"/>
    <property type="match status" value="1"/>
</dbReference>
<keyword evidence="4 13" id="KW-0808">Transferase</keyword>
<accession>A0A9D2B1N8</accession>
<dbReference type="Gene3D" id="1.10.10.60">
    <property type="entry name" value="Homeodomain-like"/>
    <property type="match status" value="1"/>
</dbReference>
<dbReference type="GO" id="GO:0016779">
    <property type="term" value="F:nucleotidyltransferase activity"/>
    <property type="evidence" value="ECO:0007669"/>
    <property type="project" value="UniProtKB-KW"/>
</dbReference>
<dbReference type="GO" id="GO:0006352">
    <property type="term" value="P:DNA-templated transcription initiation"/>
    <property type="evidence" value="ECO:0007669"/>
    <property type="project" value="InterPro"/>
</dbReference>
<dbReference type="InterPro" id="IPR007634">
    <property type="entry name" value="RNA_pol_sigma_54_DNA-bd"/>
</dbReference>
<keyword evidence="7" id="KW-0731">Sigma factor</keyword>
<dbReference type="PROSITE" id="PS00718">
    <property type="entry name" value="SIGMA54_2"/>
    <property type="match status" value="1"/>
</dbReference>
<evidence type="ECO:0000256" key="7">
    <source>
        <dbReference type="ARBA" id="ARBA00023082"/>
    </source>
</evidence>
<dbReference type="NCBIfam" id="NF004595">
    <property type="entry name" value="PRK05932.1-2"/>
    <property type="match status" value="1"/>
</dbReference>
<keyword evidence="5 13" id="KW-0548">Nucleotidyltransferase</keyword>
<keyword evidence="9" id="KW-0804">Transcription</keyword>
<dbReference type="PROSITE" id="PS50044">
    <property type="entry name" value="SIGMA54_3"/>
    <property type="match status" value="1"/>
</dbReference>
<dbReference type="EMBL" id="DXEV01000209">
    <property type="protein sequence ID" value="HIX57878.1"/>
    <property type="molecule type" value="Genomic_DNA"/>
</dbReference>
<evidence type="ECO:0000256" key="3">
    <source>
        <dbReference type="ARBA" id="ARBA00022478"/>
    </source>
</evidence>
<reference evidence="13" key="2">
    <citation type="submission" date="2021-04" db="EMBL/GenBank/DDBJ databases">
        <authorList>
            <person name="Gilroy R."/>
        </authorList>
    </citation>
    <scope>NUCLEOTIDE SEQUENCE</scope>
    <source>
        <strain evidence="13">USASDec5-558</strain>
    </source>
</reference>
<dbReference type="GO" id="GO:0016987">
    <property type="term" value="F:sigma factor activity"/>
    <property type="evidence" value="ECO:0007669"/>
    <property type="project" value="UniProtKB-KW"/>
</dbReference>
<dbReference type="Pfam" id="PF04963">
    <property type="entry name" value="Sigma54_CBD"/>
    <property type="match status" value="1"/>
</dbReference>
<evidence type="ECO:0000256" key="5">
    <source>
        <dbReference type="ARBA" id="ARBA00022695"/>
    </source>
</evidence>
<comment type="caution">
    <text evidence="13">The sequence shown here is derived from an EMBL/GenBank/DDBJ whole genome shotgun (WGS) entry which is preliminary data.</text>
</comment>
<dbReference type="PRINTS" id="PR00045">
    <property type="entry name" value="SIGMA54FCT"/>
</dbReference>
<proteinExistence type="inferred from homology"/>
<evidence type="ECO:0000259" key="12">
    <source>
        <dbReference type="Pfam" id="PF04963"/>
    </source>
</evidence>
<dbReference type="GO" id="GO:0000428">
    <property type="term" value="C:DNA-directed RNA polymerase complex"/>
    <property type="evidence" value="ECO:0007669"/>
    <property type="project" value="UniProtKB-KW"/>
</dbReference>
<evidence type="ECO:0000256" key="2">
    <source>
        <dbReference type="ARBA" id="ARBA00019942"/>
    </source>
</evidence>
<dbReference type="PANTHER" id="PTHR32248">
    <property type="entry name" value="RNA POLYMERASE SIGMA-54 FACTOR"/>
    <property type="match status" value="1"/>
</dbReference>
<feature type="compositionally biased region" description="Low complexity" evidence="10">
    <location>
        <begin position="201"/>
        <end position="212"/>
    </location>
</feature>
<organism evidence="13 14">
    <name type="scientific">Candidatus Anaerobiospirillum pullistercoris</name>
    <dbReference type="NCBI Taxonomy" id="2838452"/>
    <lineage>
        <taxon>Bacteria</taxon>
        <taxon>Pseudomonadati</taxon>
        <taxon>Pseudomonadota</taxon>
        <taxon>Gammaproteobacteria</taxon>
        <taxon>Aeromonadales</taxon>
        <taxon>Succinivibrionaceae</taxon>
        <taxon>Anaerobiospirillum</taxon>
    </lineage>
</organism>
<feature type="domain" description="RNA polymerase sigma factor 54 DNA-binding" evidence="11">
    <location>
        <begin position="470"/>
        <end position="628"/>
    </location>
</feature>
<sequence>MVSLRNSLQIRTAQTQTLTMTPQLQQAIRLLQLSTLDLKQEIQQTLESNPMLEVDDNALNPNIESLDALVDREQAQNSDGDVYNPFSDDPSACPSNLSSYSTNDDAPPPSTADVLGRDSSMYPEYAATNSFESDHSASSNATNDLGGGDAAASNFEGDASDYSDSDLASSNAFDGMSEADIDMAYDLEHLSSNSALESSNSIELNSNNSENDNLPDKLATAEIDPGEGSIMDSYDNIMREDNYSAKSRAKSVMTDDDGIYEGETQINLHEHLLWQLDCSPLQGRDRAIAETIIDGVDDSGYLSVELSEILDVVRENYPDASLDDVKVVLKLIQSYDPLGVAARNVQECLLIQLRDKLSREPSEEGKMAEDILLHHLSLLSNHDYRSLCTCLGVKIETLKRVNDIIVSLNPRPGRTVIKEKANYVVPDVIVIKDKDGNYDVELNPDALPRVKLNEQYKSLVCYARNEREKEFFKSNLQEANWFIQSIAKRNETLLKVSRCIVEHQKAFLDYGEQRMEPLVLNDIAQEIEMHESTISRVTTEKYIYTDRGTFELKYFFSSHVNTDNGGTASSTAIRAEIKLLVSRENPRRPYSDNQIANLLKEKGYCVARRTIAKYREALGIGSSSQRKRLV</sequence>
<evidence type="ECO:0000256" key="6">
    <source>
        <dbReference type="ARBA" id="ARBA00023015"/>
    </source>
</evidence>
<gene>
    <name evidence="13" type="ORF">H9850_10475</name>
</gene>
<evidence type="ECO:0000256" key="9">
    <source>
        <dbReference type="ARBA" id="ARBA00023163"/>
    </source>
</evidence>
<feature type="domain" description="RNA polymerase sigma factor 54 core-binding" evidence="12">
    <location>
        <begin position="265"/>
        <end position="456"/>
    </location>
</feature>
<feature type="region of interest" description="Disordered" evidence="10">
    <location>
        <begin position="201"/>
        <end position="226"/>
    </location>
</feature>
<dbReference type="InterPro" id="IPR038709">
    <property type="entry name" value="RpoN_core-bd_sf"/>
</dbReference>
<dbReference type="PANTHER" id="PTHR32248:SF4">
    <property type="entry name" value="RNA POLYMERASE SIGMA-54 FACTOR"/>
    <property type="match status" value="1"/>
</dbReference>
<evidence type="ECO:0000313" key="13">
    <source>
        <dbReference type="EMBL" id="HIX57878.1"/>
    </source>
</evidence>
<dbReference type="GO" id="GO:0001216">
    <property type="term" value="F:DNA-binding transcription activator activity"/>
    <property type="evidence" value="ECO:0007669"/>
    <property type="project" value="InterPro"/>
</dbReference>
<feature type="region of interest" description="Disordered" evidence="10">
    <location>
        <begin position="130"/>
        <end position="166"/>
    </location>
</feature>
<dbReference type="NCBIfam" id="NF009118">
    <property type="entry name" value="PRK12469.1"/>
    <property type="match status" value="1"/>
</dbReference>
<evidence type="ECO:0000313" key="14">
    <source>
        <dbReference type="Proteomes" id="UP000886829"/>
    </source>
</evidence>
<dbReference type="InterPro" id="IPR000394">
    <property type="entry name" value="RNA_pol_sigma_54"/>
</dbReference>
<feature type="region of interest" description="Disordered" evidence="10">
    <location>
        <begin position="78"/>
        <end position="117"/>
    </location>
</feature>
<keyword evidence="3" id="KW-0240">DNA-directed RNA polymerase</keyword>
<dbReference type="InterPro" id="IPR007046">
    <property type="entry name" value="RNA_pol_sigma_54_core-bd"/>
</dbReference>
<dbReference type="AlphaFoldDB" id="A0A9D2B1N8"/>
<name>A0A9D2B1N8_9GAMM</name>
<feature type="compositionally biased region" description="Polar residues" evidence="10">
    <location>
        <begin position="93"/>
        <end position="104"/>
    </location>
</feature>
<dbReference type="Pfam" id="PF04552">
    <property type="entry name" value="Sigma54_DBD"/>
    <property type="match status" value="1"/>
</dbReference>
<evidence type="ECO:0000256" key="4">
    <source>
        <dbReference type="ARBA" id="ARBA00022679"/>
    </source>
</evidence>
<dbReference type="PROSITE" id="PS00717">
    <property type="entry name" value="SIGMA54_1"/>
    <property type="match status" value="1"/>
</dbReference>
<feature type="compositionally biased region" description="Polar residues" evidence="10">
    <location>
        <begin position="130"/>
        <end position="143"/>
    </location>
</feature>
<evidence type="ECO:0000256" key="10">
    <source>
        <dbReference type="SAM" id="MobiDB-lite"/>
    </source>
</evidence>
<comment type="similarity">
    <text evidence="1">Belongs to the sigma-54 factor family.</text>
</comment>
<keyword evidence="8" id="KW-0238">DNA-binding</keyword>
<dbReference type="Pfam" id="PF00309">
    <property type="entry name" value="Sigma54_AID"/>
    <property type="match status" value="1"/>
</dbReference>
<evidence type="ECO:0000256" key="1">
    <source>
        <dbReference type="ARBA" id="ARBA00008798"/>
    </source>
</evidence>
<evidence type="ECO:0000259" key="11">
    <source>
        <dbReference type="Pfam" id="PF04552"/>
    </source>
</evidence>
<protein>
    <recommendedName>
        <fullName evidence="2">RNA polymerase sigma-54 factor</fullName>
    </recommendedName>
</protein>
<dbReference type="NCBIfam" id="TIGR02395">
    <property type="entry name" value="rpoN_sigma"/>
    <property type="match status" value="1"/>
</dbReference>
<evidence type="ECO:0000256" key="8">
    <source>
        <dbReference type="ARBA" id="ARBA00023125"/>
    </source>
</evidence>
<keyword evidence="6" id="KW-0805">Transcription regulation</keyword>
<reference evidence="13" key="1">
    <citation type="journal article" date="2021" name="PeerJ">
        <title>Extensive microbial diversity within the chicken gut microbiome revealed by metagenomics and culture.</title>
        <authorList>
            <person name="Gilroy R."/>
            <person name="Ravi A."/>
            <person name="Getino M."/>
            <person name="Pursley I."/>
            <person name="Horton D.L."/>
            <person name="Alikhan N.F."/>
            <person name="Baker D."/>
            <person name="Gharbi K."/>
            <person name="Hall N."/>
            <person name="Watson M."/>
            <person name="Adriaenssens E.M."/>
            <person name="Foster-Nyarko E."/>
            <person name="Jarju S."/>
            <person name="Secka A."/>
            <person name="Antonio M."/>
            <person name="Oren A."/>
            <person name="Chaudhuri R.R."/>
            <person name="La Ragione R."/>
            <person name="Hildebrand F."/>
            <person name="Pallen M.J."/>
        </authorList>
    </citation>
    <scope>NUCLEOTIDE SEQUENCE</scope>
    <source>
        <strain evidence="13">USASDec5-558</strain>
    </source>
</reference>
<dbReference type="Proteomes" id="UP000886829">
    <property type="component" value="Unassembled WGS sequence"/>
</dbReference>